<accession>A0A0D6JLE7</accession>
<sequence length="143" mass="16064">MHSIKSVKIIVVTEKYRVRLSQKGHVLEHVTGGFSIGARKPMSTTHTTTQERTVSLADQLIDALARSFTLGVDAEGFTHHYFRPADAVVVFDGRTLDHYQSLDGRPLREWKAFVSQKRGWDSMGQLASIGLQVDTERKETPRA</sequence>
<name>A0A0D6JLE7_9EURY</name>
<reference evidence="2" key="1">
    <citation type="submission" date="2015-03" db="EMBL/GenBank/DDBJ databases">
        <authorList>
            <person name="Urmite Genomes"/>
        </authorList>
    </citation>
    <scope>NUCLEOTIDE SEQUENCE [LARGE SCALE GENOMIC DNA]</scope>
    <source>
        <strain evidence="2">Arc-Hr</strain>
    </source>
</reference>
<organism evidence="1 2">
    <name type="scientific">Haloferax massiliensis</name>
    <dbReference type="NCBI Taxonomy" id="1476858"/>
    <lineage>
        <taxon>Archaea</taxon>
        <taxon>Methanobacteriati</taxon>
        <taxon>Methanobacteriota</taxon>
        <taxon>Stenosarchaea group</taxon>
        <taxon>Halobacteria</taxon>
        <taxon>Halobacteriales</taxon>
        <taxon>Haloferacaceae</taxon>
        <taxon>Haloferax</taxon>
    </lineage>
</organism>
<dbReference type="AlphaFoldDB" id="A0A0D6JLE7"/>
<proteinExistence type="predicted"/>
<evidence type="ECO:0000313" key="2">
    <source>
        <dbReference type="Proteomes" id="UP000198902"/>
    </source>
</evidence>
<dbReference type="EMBL" id="CSTE01000001">
    <property type="protein sequence ID" value="CQR48737.1"/>
    <property type="molecule type" value="Genomic_DNA"/>
</dbReference>
<dbReference type="Proteomes" id="UP000198902">
    <property type="component" value="Unassembled WGS sequence"/>
</dbReference>
<protein>
    <submittedName>
        <fullName evidence="1">Uncharacterized protein</fullName>
    </submittedName>
</protein>
<keyword evidence="2" id="KW-1185">Reference proteome</keyword>
<gene>
    <name evidence="1" type="ORF">BN996_00184</name>
</gene>
<evidence type="ECO:0000313" key="1">
    <source>
        <dbReference type="EMBL" id="CQR48737.1"/>
    </source>
</evidence>